<dbReference type="GO" id="GO:0015629">
    <property type="term" value="C:actin cytoskeleton"/>
    <property type="evidence" value="ECO:0007669"/>
    <property type="project" value="TreeGrafter"/>
</dbReference>
<dbReference type="EMBL" id="IACT01004953">
    <property type="protein sequence ID" value="LAC24126.1"/>
    <property type="molecule type" value="mRNA"/>
</dbReference>
<feature type="domain" description="Gelsolin-like" evidence="1">
    <location>
        <begin position="297"/>
        <end position="364"/>
    </location>
</feature>
<evidence type="ECO:0000259" key="1">
    <source>
        <dbReference type="Pfam" id="PF00626"/>
    </source>
</evidence>
<dbReference type="GO" id="GO:0051015">
    <property type="term" value="F:actin filament binding"/>
    <property type="evidence" value="ECO:0007669"/>
    <property type="project" value="InterPro"/>
</dbReference>
<dbReference type="PANTHER" id="PTHR11977">
    <property type="entry name" value="VILLIN"/>
    <property type="match status" value="1"/>
</dbReference>
<dbReference type="Pfam" id="PF00626">
    <property type="entry name" value="Gelsolin"/>
    <property type="match status" value="3"/>
</dbReference>
<dbReference type="CDD" id="cd11292">
    <property type="entry name" value="gelsolin_S3_like"/>
    <property type="match status" value="1"/>
</dbReference>
<proteinExistence type="evidence at transcript level"/>
<organism evidence="2">
    <name type="scientific">Hirondellea gigas</name>
    <dbReference type="NCBI Taxonomy" id="1518452"/>
    <lineage>
        <taxon>Eukaryota</taxon>
        <taxon>Metazoa</taxon>
        <taxon>Ecdysozoa</taxon>
        <taxon>Arthropoda</taxon>
        <taxon>Crustacea</taxon>
        <taxon>Multicrustacea</taxon>
        <taxon>Malacostraca</taxon>
        <taxon>Eumalacostraca</taxon>
        <taxon>Peracarida</taxon>
        <taxon>Amphipoda</taxon>
        <taxon>Amphilochidea</taxon>
        <taxon>Lysianassida</taxon>
        <taxon>Lysianassidira</taxon>
        <taxon>Lysianassoidea</taxon>
        <taxon>Lysianassidae</taxon>
        <taxon>Hirondellea</taxon>
    </lineage>
</organism>
<evidence type="ECO:0000313" key="2">
    <source>
        <dbReference type="EMBL" id="LAC24126.1"/>
    </source>
</evidence>
<dbReference type="InterPro" id="IPR007122">
    <property type="entry name" value="Villin/Gelsolin"/>
</dbReference>
<protein>
    <submittedName>
        <fullName evidence="2">Fragmin A</fullName>
    </submittedName>
</protein>
<sequence length="370" mass="40974">MAGQADFADSNIALLGSDLEKEVRLEAAKTVEAYKGSGQKVGLEIWRIEKFKVVKWPENKYGTFFSGDSFIVLKTYKESEEKPKLLYDIHFWLGSETTQDEMGVAAYMTVVLDDLLGTLPVQYREVQDYETDKFLNLWGKKGGIKILEGGIESGFNHIAPKDYKPRLMHVKGTKNSMRVREVPLSSKSMNHGDVFILDNGLDIVEWHGDNAGVFEKRRGREIVNSLKEERNYKAKSTICDGTDDHETLWDIVGPASEIGTAESGGDDQKAAPEQPNALFRLSDAGGSLEITEAGSGALKKSMLDSADVFIVDVGVLLYCWVGSGASKNERRKGMKYATDFLAQNGRPMHTPIVKVIEGAEPADFHHVFVG</sequence>
<reference evidence="2" key="1">
    <citation type="submission" date="2017-11" db="EMBL/GenBank/DDBJ databases">
        <title>The sensing device of the deep-sea amphipod.</title>
        <authorList>
            <person name="Kobayashi H."/>
            <person name="Nagahama T."/>
            <person name="Arai W."/>
            <person name="Sasagawa Y."/>
            <person name="Umeda M."/>
            <person name="Hayashi T."/>
            <person name="Nikaido I."/>
            <person name="Watanabe H."/>
            <person name="Oguri K."/>
            <person name="Kitazato H."/>
            <person name="Fujioka K."/>
            <person name="Kido Y."/>
            <person name="Takami H."/>
        </authorList>
    </citation>
    <scope>NUCLEOTIDE SEQUENCE</scope>
    <source>
        <tissue evidence="2">Whole body</tissue>
    </source>
</reference>
<dbReference type="SUPFAM" id="SSF55753">
    <property type="entry name" value="Actin depolymerizing proteins"/>
    <property type="match status" value="3"/>
</dbReference>
<dbReference type="GO" id="GO:0008154">
    <property type="term" value="P:actin polymerization or depolymerization"/>
    <property type="evidence" value="ECO:0007669"/>
    <property type="project" value="TreeGrafter"/>
</dbReference>
<dbReference type="PRINTS" id="PR00597">
    <property type="entry name" value="GELSOLIN"/>
</dbReference>
<dbReference type="CDD" id="cd11290">
    <property type="entry name" value="gelsolin_S1_like"/>
    <property type="match status" value="1"/>
</dbReference>
<feature type="domain" description="Gelsolin-like" evidence="1">
    <location>
        <begin position="51"/>
        <end position="135"/>
    </location>
</feature>
<accession>A0A6A7FZX5</accession>
<dbReference type="InterPro" id="IPR029006">
    <property type="entry name" value="ADF-H/Gelsolin-like_dom_sf"/>
</dbReference>
<dbReference type="AlphaFoldDB" id="A0A6A7FZX5"/>
<name>A0A6A7FZX5_9CRUS</name>
<feature type="domain" description="Gelsolin-like" evidence="1">
    <location>
        <begin position="176"/>
        <end position="211"/>
    </location>
</feature>
<dbReference type="PANTHER" id="PTHR11977:SF130">
    <property type="entry name" value="SEVERIN"/>
    <property type="match status" value="1"/>
</dbReference>
<dbReference type="InterPro" id="IPR007123">
    <property type="entry name" value="Gelsolin-like_dom"/>
</dbReference>
<dbReference type="GO" id="GO:0005737">
    <property type="term" value="C:cytoplasm"/>
    <property type="evidence" value="ECO:0007669"/>
    <property type="project" value="TreeGrafter"/>
</dbReference>
<dbReference type="SMART" id="SM00262">
    <property type="entry name" value="GEL"/>
    <property type="match status" value="3"/>
</dbReference>
<dbReference type="Gene3D" id="3.40.20.10">
    <property type="entry name" value="Severin"/>
    <property type="match status" value="3"/>
</dbReference>